<dbReference type="Gene3D" id="1.10.10.10">
    <property type="entry name" value="Winged helix-like DNA-binding domain superfamily/Winged helix DNA-binding domain"/>
    <property type="match status" value="1"/>
</dbReference>
<feature type="transmembrane region" description="Helical" evidence="7">
    <location>
        <begin position="250"/>
        <end position="274"/>
    </location>
</feature>
<evidence type="ECO:0000256" key="2">
    <source>
        <dbReference type="ARBA" id="ARBA00022475"/>
    </source>
</evidence>
<feature type="compositionally biased region" description="Basic and acidic residues" evidence="6">
    <location>
        <begin position="475"/>
        <end position="485"/>
    </location>
</feature>
<keyword evidence="5 7" id="KW-0472">Membrane</keyword>
<evidence type="ECO:0000313" key="8">
    <source>
        <dbReference type="EMBL" id="ACY18359.1"/>
    </source>
</evidence>
<dbReference type="PANTHER" id="PTHR30213:SF0">
    <property type="entry name" value="UPF0761 MEMBRANE PROTEIN YIHY"/>
    <property type="match status" value="1"/>
</dbReference>
<dbReference type="InterPro" id="IPR017039">
    <property type="entry name" value="Virul_fac_BrkB"/>
</dbReference>
<dbReference type="EMBL" id="CP001804">
    <property type="protein sequence ID" value="ACY18359.1"/>
    <property type="molecule type" value="Genomic_DNA"/>
</dbReference>
<dbReference type="SUPFAM" id="SSF46785">
    <property type="entry name" value="Winged helix' DNA-binding domain"/>
    <property type="match status" value="1"/>
</dbReference>
<evidence type="ECO:0000313" key="9">
    <source>
        <dbReference type="Proteomes" id="UP000001880"/>
    </source>
</evidence>
<dbReference type="eggNOG" id="COG1295">
    <property type="taxonomic scope" value="Bacteria"/>
</dbReference>
<dbReference type="KEGG" id="hoh:Hoch_5884"/>
<gene>
    <name evidence="8" type="ordered locus">Hoch_5884</name>
</gene>
<dbReference type="NCBIfam" id="TIGR00765">
    <property type="entry name" value="yihY_not_rbn"/>
    <property type="match status" value="1"/>
</dbReference>
<keyword evidence="2" id="KW-1003">Cell membrane</keyword>
<accession>D0LIK3</accession>
<protein>
    <submittedName>
        <fullName evidence="8">Ribonuclease BN</fullName>
    </submittedName>
</protein>
<feature type="transmembrane region" description="Helical" evidence="7">
    <location>
        <begin position="280"/>
        <end position="305"/>
    </location>
</feature>
<dbReference type="GO" id="GO:0005886">
    <property type="term" value="C:plasma membrane"/>
    <property type="evidence" value="ECO:0007669"/>
    <property type="project" value="UniProtKB-SubCell"/>
</dbReference>
<evidence type="ECO:0000256" key="6">
    <source>
        <dbReference type="SAM" id="MobiDB-lite"/>
    </source>
</evidence>
<dbReference type="Pfam" id="PF03631">
    <property type="entry name" value="Virul_fac_BrkB"/>
    <property type="match status" value="1"/>
</dbReference>
<dbReference type="AlphaFoldDB" id="D0LIK3"/>
<feature type="transmembrane region" description="Helical" evidence="7">
    <location>
        <begin position="177"/>
        <end position="200"/>
    </location>
</feature>
<evidence type="ECO:0000256" key="3">
    <source>
        <dbReference type="ARBA" id="ARBA00022692"/>
    </source>
</evidence>
<dbReference type="InterPro" id="IPR036390">
    <property type="entry name" value="WH_DNA-bd_sf"/>
</dbReference>
<feature type="transmembrane region" description="Helical" evidence="7">
    <location>
        <begin position="220"/>
        <end position="241"/>
    </location>
</feature>
<dbReference type="Proteomes" id="UP000001880">
    <property type="component" value="Chromosome"/>
</dbReference>
<feature type="transmembrane region" description="Helical" evidence="7">
    <location>
        <begin position="134"/>
        <end position="156"/>
    </location>
</feature>
<proteinExistence type="predicted"/>
<dbReference type="STRING" id="502025.Hoch_5884"/>
<evidence type="ECO:0000256" key="4">
    <source>
        <dbReference type="ARBA" id="ARBA00022989"/>
    </source>
</evidence>
<sequence length="499" mass="54391">MGQTEESTMSEPNDDTWIDRLSILWDEEKLARRVDPYRGKPGIRALSVRQLEALILTIHSLFDEELLRRAASLTYYTLLSLVPLLAVGFALFEAFGGLSKLKEPLKELIVDTVAVGRQDEIGTWLNQFIDNVNAGAIAGVGVLVLFYSAIGLLTNIESAFNRIWGIERDRPMHMRFAIYWCIVTLAPPLLGVSISFSARLQSSSFASSVLDWLPFGLGNLVVVLSSTATVSLAFVLSFIIVPNTKVKVKYALLGGITTGVLWNVTKALYIWFIAGSVKYSAIYGALSALPLLMMWLYLSWIILLFGVTYTRVSQTYTAERLQSAPALSQMALEKLAGHLLVEIARAYHAGRGAVTTDSLAEAIGAQVTVIRPLLRKMVNHRVLIETQMGEELAFVPGRALSDLTLADAATALRCEGEDIHTVCTGEAHERVYALLKSANQAAFEHLRSHDLATLSALDAYAEARAGNGAGEGSEGDSKADAKTEAEETVQAVDTISLTH</sequence>
<dbReference type="PANTHER" id="PTHR30213">
    <property type="entry name" value="INNER MEMBRANE PROTEIN YHJD"/>
    <property type="match status" value="1"/>
</dbReference>
<dbReference type="OrthoDB" id="9808671at2"/>
<dbReference type="InterPro" id="IPR036388">
    <property type="entry name" value="WH-like_DNA-bd_sf"/>
</dbReference>
<keyword evidence="9" id="KW-1185">Reference proteome</keyword>
<comment type="subcellular location">
    <subcellularLocation>
        <location evidence="1">Cell membrane</location>
        <topology evidence="1">Multi-pass membrane protein</topology>
    </subcellularLocation>
</comment>
<dbReference type="HOGENOM" id="CLU_032288_2_0_7"/>
<reference evidence="8 9" key="1">
    <citation type="journal article" date="2010" name="Stand. Genomic Sci.">
        <title>Complete genome sequence of Haliangium ochraceum type strain (SMP-2).</title>
        <authorList>
            <consortium name="US DOE Joint Genome Institute (JGI-PGF)"/>
            <person name="Ivanova N."/>
            <person name="Daum C."/>
            <person name="Lang E."/>
            <person name="Abt B."/>
            <person name="Kopitz M."/>
            <person name="Saunders E."/>
            <person name="Lapidus A."/>
            <person name="Lucas S."/>
            <person name="Glavina Del Rio T."/>
            <person name="Nolan M."/>
            <person name="Tice H."/>
            <person name="Copeland A."/>
            <person name="Cheng J.F."/>
            <person name="Chen F."/>
            <person name="Bruce D."/>
            <person name="Goodwin L."/>
            <person name="Pitluck S."/>
            <person name="Mavromatis K."/>
            <person name="Pati A."/>
            <person name="Mikhailova N."/>
            <person name="Chen A."/>
            <person name="Palaniappan K."/>
            <person name="Land M."/>
            <person name="Hauser L."/>
            <person name="Chang Y.J."/>
            <person name="Jeffries C.D."/>
            <person name="Detter J.C."/>
            <person name="Brettin T."/>
            <person name="Rohde M."/>
            <person name="Goker M."/>
            <person name="Bristow J."/>
            <person name="Markowitz V."/>
            <person name="Eisen J.A."/>
            <person name="Hugenholtz P."/>
            <person name="Kyrpides N.C."/>
            <person name="Klenk H.P."/>
        </authorList>
    </citation>
    <scope>NUCLEOTIDE SEQUENCE [LARGE SCALE GENOMIC DNA]</scope>
    <source>
        <strain evidence="9">DSM 14365 / CIP 107738 / JCM 11303 / AJ 13395 / SMP-2</strain>
    </source>
</reference>
<organism evidence="8 9">
    <name type="scientific">Haliangium ochraceum (strain DSM 14365 / JCM 11303 / SMP-2)</name>
    <dbReference type="NCBI Taxonomy" id="502025"/>
    <lineage>
        <taxon>Bacteria</taxon>
        <taxon>Pseudomonadati</taxon>
        <taxon>Myxococcota</taxon>
        <taxon>Polyangia</taxon>
        <taxon>Haliangiales</taxon>
        <taxon>Kofleriaceae</taxon>
        <taxon>Haliangium</taxon>
    </lineage>
</organism>
<evidence type="ECO:0000256" key="5">
    <source>
        <dbReference type="ARBA" id="ARBA00023136"/>
    </source>
</evidence>
<feature type="transmembrane region" description="Helical" evidence="7">
    <location>
        <begin position="73"/>
        <end position="92"/>
    </location>
</feature>
<evidence type="ECO:0000256" key="7">
    <source>
        <dbReference type="SAM" id="Phobius"/>
    </source>
</evidence>
<name>D0LIK3_HALO1</name>
<feature type="region of interest" description="Disordered" evidence="6">
    <location>
        <begin position="466"/>
        <end position="499"/>
    </location>
</feature>
<evidence type="ECO:0000256" key="1">
    <source>
        <dbReference type="ARBA" id="ARBA00004651"/>
    </source>
</evidence>
<keyword evidence="3 7" id="KW-0812">Transmembrane</keyword>
<keyword evidence="4 7" id="KW-1133">Transmembrane helix</keyword>